<dbReference type="Gene3D" id="3.30.1370.160">
    <property type="match status" value="1"/>
</dbReference>
<dbReference type="Gene3D" id="3.30.70.330">
    <property type="match status" value="1"/>
</dbReference>
<dbReference type="InterPro" id="IPR002942">
    <property type="entry name" value="S4_RNA-bd"/>
</dbReference>
<dbReference type="PANTHER" id="PTHR13633">
    <property type="entry name" value="MITOCHONDRIAL TRANSCRIPTION RESCUE FACTOR 1"/>
    <property type="match status" value="1"/>
</dbReference>
<name>A0A285U0D3_9BACL</name>
<dbReference type="InterPro" id="IPR036986">
    <property type="entry name" value="S4_RNA-bd_sf"/>
</dbReference>
<dbReference type="Pfam" id="PF17774">
    <property type="entry name" value="YlmH_RBD"/>
    <property type="match status" value="1"/>
</dbReference>
<evidence type="ECO:0000313" key="3">
    <source>
        <dbReference type="EMBL" id="SOC35375.1"/>
    </source>
</evidence>
<dbReference type="Proteomes" id="UP000219252">
    <property type="component" value="Unassembled WGS sequence"/>
</dbReference>
<dbReference type="SMART" id="SM00363">
    <property type="entry name" value="S4"/>
    <property type="match status" value="1"/>
</dbReference>
<dbReference type="OrthoDB" id="9812787at2"/>
<dbReference type="AlphaFoldDB" id="A0A285U0D3"/>
<keyword evidence="4" id="KW-1185">Reference proteome</keyword>
<dbReference type="Pfam" id="PF01479">
    <property type="entry name" value="S4"/>
    <property type="match status" value="1"/>
</dbReference>
<dbReference type="InterPro" id="IPR040591">
    <property type="entry name" value="RqcP2_RBD"/>
</dbReference>
<evidence type="ECO:0000259" key="2">
    <source>
        <dbReference type="SMART" id="SM00363"/>
    </source>
</evidence>
<dbReference type="InterPro" id="IPR012677">
    <property type="entry name" value="Nucleotide-bd_a/b_plait_sf"/>
</dbReference>
<dbReference type="GO" id="GO:0003723">
    <property type="term" value="F:RNA binding"/>
    <property type="evidence" value="ECO:0007669"/>
    <property type="project" value="UniProtKB-KW"/>
</dbReference>
<dbReference type="EMBL" id="OBQC01000001">
    <property type="protein sequence ID" value="SOC35375.1"/>
    <property type="molecule type" value="Genomic_DNA"/>
</dbReference>
<evidence type="ECO:0000256" key="1">
    <source>
        <dbReference type="PROSITE-ProRule" id="PRU00182"/>
    </source>
</evidence>
<reference evidence="4" key="1">
    <citation type="submission" date="2017-08" db="EMBL/GenBank/DDBJ databases">
        <authorList>
            <person name="Varghese N."/>
            <person name="Submissions S."/>
        </authorList>
    </citation>
    <scope>NUCLEOTIDE SEQUENCE [LARGE SCALE GENOMIC DNA]</scope>
    <source>
        <strain evidence="4">JC23</strain>
    </source>
</reference>
<dbReference type="SUPFAM" id="SSF55174">
    <property type="entry name" value="Alpha-L RNA-binding motif"/>
    <property type="match status" value="1"/>
</dbReference>
<organism evidence="3 4">
    <name type="scientific">Ureibacillus acetophenoni</name>
    <dbReference type="NCBI Taxonomy" id="614649"/>
    <lineage>
        <taxon>Bacteria</taxon>
        <taxon>Bacillati</taxon>
        <taxon>Bacillota</taxon>
        <taxon>Bacilli</taxon>
        <taxon>Bacillales</taxon>
        <taxon>Caryophanaceae</taxon>
        <taxon>Ureibacillus</taxon>
    </lineage>
</organism>
<evidence type="ECO:0000313" key="4">
    <source>
        <dbReference type="Proteomes" id="UP000219252"/>
    </source>
</evidence>
<proteinExistence type="predicted"/>
<sequence>MEHLIQHFRKDEQPFIERVIEWHRDVLYRHNIRLTDFLDPREQFIISSIIGQSDELNLYSEGIFDEAERKRMIICPSYIEPNQDDFQIAIFSVNYPSKFLQLKHRDVLGSLLSLGMSRSKFGDITIEDDNIQFAISKEIAEYVETNLVSIGKAKVQLELMADFENLIQSNEKWVEKTLTVSSMRLDSILSLALRISREKSKLLIQAGKVKVNWTVRESVSFDIQDGDILSVSGFGRIKILKIEGRTKKEKIRLIIGYLEQK</sequence>
<keyword evidence="1" id="KW-0694">RNA-binding</keyword>
<dbReference type="RefSeq" id="WP_097147935.1">
    <property type="nucleotide sequence ID" value="NZ_OBQC01000001.1"/>
</dbReference>
<feature type="domain" description="RNA-binding S4" evidence="2">
    <location>
        <begin position="183"/>
        <end position="252"/>
    </location>
</feature>
<dbReference type="PANTHER" id="PTHR13633:SF3">
    <property type="entry name" value="MITOCHONDRIAL TRANSCRIPTION RESCUE FACTOR 1"/>
    <property type="match status" value="1"/>
</dbReference>
<protein>
    <submittedName>
        <fullName evidence="3">RNA-binding protein YlmH</fullName>
    </submittedName>
</protein>
<dbReference type="CDD" id="cd00165">
    <property type="entry name" value="S4"/>
    <property type="match status" value="1"/>
</dbReference>
<dbReference type="PROSITE" id="PS50889">
    <property type="entry name" value="S4"/>
    <property type="match status" value="1"/>
</dbReference>
<gene>
    <name evidence="3" type="ORF">SAMN05877842_101394</name>
</gene>
<accession>A0A285U0D3</accession>
<dbReference type="Gene3D" id="3.10.290.10">
    <property type="entry name" value="RNA-binding S4 domain"/>
    <property type="match status" value="1"/>
</dbReference>